<feature type="transmembrane region" description="Helical" evidence="2">
    <location>
        <begin position="15"/>
        <end position="35"/>
    </location>
</feature>
<dbReference type="Proteomes" id="UP000186002">
    <property type="component" value="Unassembled WGS sequence"/>
</dbReference>
<proteinExistence type="predicted"/>
<evidence type="ECO:0000313" key="3">
    <source>
        <dbReference type="EMBL" id="SHL64268.1"/>
    </source>
</evidence>
<dbReference type="RefSeq" id="WP_073009824.1">
    <property type="nucleotide sequence ID" value="NZ_FRBW01000001.1"/>
</dbReference>
<evidence type="ECO:0000256" key="1">
    <source>
        <dbReference type="SAM" id="MobiDB-lite"/>
    </source>
</evidence>
<gene>
    <name evidence="3" type="ORF">SAMN05444272_1113</name>
</gene>
<keyword evidence="2" id="KW-1133">Transmembrane helix</keyword>
<sequence>MSAEIVRSVIERGDLAHLALFLWAVAASLLGLLLLKELTVSNRRFSEFVQELARLNRLLSGQETGRAGTWGTGRCDSAHEAHADRDQLPRPSDSDDSEKGG</sequence>
<evidence type="ECO:0000256" key="2">
    <source>
        <dbReference type="SAM" id="Phobius"/>
    </source>
</evidence>
<organism evidence="3 4">
    <name type="scientific">Roseibium suaedae</name>
    <dbReference type="NCBI Taxonomy" id="735517"/>
    <lineage>
        <taxon>Bacteria</taxon>
        <taxon>Pseudomonadati</taxon>
        <taxon>Pseudomonadota</taxon>
        <taxon>Alphaproteobacteria</taxon>
        <taxon>Hyphomicrobiales</taxon>
        <taxon>Stappiaceae</taxon>
        <taxon>Roseibium</taxon>
    </lineage>
</organism>
<keyword evidence="2" id="KW-0472">Membrane</keyword>
<dbReference type="AlphaFoldDB" id="A0A1M7CAF9"/>
<name>A0A1M7CAF9_9HYPH</name>
<reference evidence="3 4" key="1">
    <citation type="submission" date="2016-11" db="EMBL/GenBank/DDBJ databases">
        <authorList>
            <person name="Jaros S."/>
            <person name="Januszkiewicz K."/>
            <person name="Wedrychowicz H."/>
        </authorList>
    </citation>
    <scope>NUCLEOTIDE SEQUENCE [LARGE SCALE GENOMIC DNA]</scope>
    <source>
        <strain evidence="3 4">DSM 22153</strain>
    </source>
</reference>
<feature type="region of interest" description="Disordered" evidence="1">
    <location>
        <begin position="63"/>
        <end position="101"/>
    </location>
</feature>
<accession>A0A1M7CAF9</accession>
<feature type="compositionally biased region" description="Basic and acidic residues" evidence="1">
    <location>
        <begin position="76"/>
        <end position="88"/>
    </location>
</feature>
<dbReference type="EMBL" id="FRBW01000001">
    <property type="protein sequence ID" value="SHL64268.1"/>
    <property type="molecule type" value="Genomic_DNA"/>
</dbReference>
<keyword evidence="4" id="KW-1185">Reference proteome</keyword>
<dbReference type="OrthoDB" id="7869856at2"/>
<evidence type="ECO:0000313" key="4">
    <source>
        <dbReference type="Proteomes" id="UP000186002"/>
    </source>
</evidence>
<protein>
    <submittedName>
        <fullName evidence="3">Uncharacterized protein</fullName>
    </submittedName>
</protein>
<keyword evidence="2" id="KW-0812">Transmembrane</keyword>
<dbReference type="STRING" id="735517.SAMN05444272_1113"/>